<dbReference type="AlphaFoldDB" id="A0A438F7U4"/>
<dbReference type="Proteomes" id="UP000288805">
    <property type="component" value="Unassembled WGS sequence"/>
</dbReference>
<dbReference type="FunFam" id="1.25.40.10:FF:000730">
    <property type="entry name" value="Pentatricopeptide repeat-containing protein, chloroplastic"/>
    <property type="match status" value="1"/>
</dbReference>
<gene>
    <name evidence="3" type="primary">PCMP-A2_0</name>
    <name evidence="3" type="ORF">CK203_106377</name>
</gene>
<dbReference type="GO" id="GO:0009451">
    <property type="term" value="P:RNA modification"/>
    <property type="evidence" value="ECO:0007669"/>
    <property type="project" value="InterPro"/>
</dbReference>
<dbReference type="PANTHER" id="PTHR47926:SF533">
    <property type="entry name" value="DYW DOMAIN-CONTAINING PROTEIN"/>
    <property type="match status" value="1"/>
</dbReference>
<feature type="repeat" description="PPR" evidence="2">
    <location>
        <begin position="247"/>
        <end position="281"/>
    </location>
</feature>
<dbReference type="PANTHER" id="PTHR47926">
    <property type="entry name" value="PENTATRICOPEPTIDE REPEAT-CONTAINING PROTEIN"/>
    <property type="match status" value="1"/>
</dbReference>
<dbReference type="InterPro" id="IPR046960">
    <property type="entry name" value="PPR_At4g14850-like_plant"/>
</dbReference>
<feature type="repeat" description="PPR" evidence="2">
    <location>
        <begin position="449"/>
        <end position="483"/>
    </location>
</feature>
<evidence type="ECO:0000313" key="4">
    <source>
        <dbReference type="Proteomes" id="UP000288805"/>
    </source>
</evidence>
<reference evidence="3 4" key="1">
    <citation type="journal article" date="2018" name="PLoS Genet.">
        <title>Population sequencing reveals clonal diversity and ancestral inbreeding in the grapevine cultivar Chardonnay.</title>
        <authorList>
            <person name="Roach M.J."/>
            <person name="Johnson D.L."/>
            <person name="Bohlmann J."/>
            <person name="van Vuuren H.J."/>
            <person name="Jones S.J."/>
            <person name="Pretorius I.S."/>
            <person name="Schmidt S.A."/>
            <person name="Borneman A.R."/>
        </authorList>
    </citation>
    <scope>NUCLEOTIDE SEQUENCE [LARGE SCALE GENOMIC DNA]</scope>
    <source>
        <strain evidence="4">cv. Chardonnay</strain>
        <tissue evidence="3">Leaf</tissue>
    </source>
</reference>
<dbReference type="GO" id="GO:0003723">
    <property type="term" value="F:RNA binding"/>
    <property type="evidence" value="ECO:0007669"/>
    <property type="project" value="InterPro"/>
</dbReference>
<dbReference type="InterPro" id="IPR002885">
    <property type="entry name" value="PPR_rpt"/>
</dbReference>
<feature type="repeat" description="PPR" evidence="2">
    <location>
        <begin position="348"/>
        <end position="382"/>
    </location>
</feature>
<evidence type="ECO:0000313" key="3">
    <source>
        <dbReference type="EMBL" id="RVW56011.1"/>
    </source>
</evidence>
<protein>
    <submittedName>
        <fullName evidence="3">Pentatricopeptide repeat-containing protein, chloroplastic</fullName>
    </submittedName>
</protein>
<evidence type="ECO:0000256" key="1">
    <source>
        <dbReference type="ARBA" id="ARBA00022737"/>
    </source>
</evidence>
<dbReference type="Pfam" id="PF01535">
    <property type="entry name" value="PPR"/>
    <property type="match status" value="3"/>
</dbReference>
<dbReference type="FunFam" id="1.25.40.10:FF:000983">
    <property type="entry name" value="Pentatricopeptide repeat-containing protein, chloroplastic"/>
    <property type="match status" value="1"/>
</dbReference>
<proteinExistence type="predicted"/>
<dbReference type="NCBIfam" id="TIGR00756">
    <property type="entry name" value="PPR"/>
    <property type="match status" value="5"/>
</dbReference>
<dbReference type="PROSITE" id="PS51375">
    <property type="entry name" value="PPR"/>
    <property type="match status" value="4"/>
</dbReference>
<evidence type="ECO:0000256" key="2">
    <source>
        <dbReference type="PROSITE-ProRule" id="PRU00708"/>
    </source>
</evidence>
<dbReference type="EMBL" id="QGNW01001100">
    <property type="protein sequence ID" value="RVW56011.1"/>
    <property type="molecule type" value="Genomic_DNA"/>
</dbReference>
<keyword evidence="1" id="KW-0677">Repeat</keyword>
<dbReference type="FunFam" id="1.25.40.10:FF:000436">
    <property type="entry name" value="Pentatricopeptide repeat-containing protein At5g39350 family"/>
    <property type="match status" value="1"/>
</dbReference>
<accession>A0A438F7U4</accession>
<sequence>MLAPQITLFQPPSLFTIRRSQSPEPRKNSKTWKSNCKSPTNFLCFSLKTSSSTTEFSNSCKFLSSHKNPDAGFLNVQPIVGHVNANLLAFWLQSCCTVREVRRVHAVVFKCLDNSVTYVNNNLISAYSRFGKLVEARKVFDKMPERNVVSWTAVVNGYSRYGFDDEALRLFDDCIENGVRANGKTFVCVLNLCSKRLDFELGRQIHACIVKDNWRNLIVDSALVCFYAQCGDLSGAFHAFDQMPERDVVCWTTMITACSQQGRGTEALSMFSQMMFNTSSPNEFTVCSVLKACGEEKALEFGKQLHGAIIKKMFKEDVFIGTSLVGMYAKCGEILDSRKVFDGMKKRNTVTWTSIIAGYARNGQGEEAISLFRVMKRRKIFANNLTVVSILRACGSTRNLLMGKEVHAQIMKNSMQSNIYIGSTLVWFYCKCEEHPFASKVLQNMPLRDVVSWTAIISGYTSLGHEPEALEFLKEMLEEGVEPNPFTYSSALKACAHLEAILQGKLIHSSVNKTLALSNVFVGNDCGYARNGLCGEALKLMYRMQAEGIEVDDYILTTVLSACGDVEWNMESSSDHCLQSNCIRTSPTGPFCSILRKAWREGSVHLNDQDALENLLNLRASGNILRYRSLKGKRGFGMISYQYYQWKHRFVSLTMFIERPEHEEINRLRLIRLKSPQTSSAGKQRMILLLLHDLEFKATDAPLGPQVSGNSTSKI</sequence>
<name>A0A438F7U4_VITVI</name>
<dbReference type="Gene3D" id="1.25.40.10">
    <property type="entry name" value="Tetratricopeptide repeat domain"/>
    <property type="match status" value="4"/>
</dbReference>
<dbReference type="Pfam" id="PF13041">
    <property type="entry name" value="PPR_2"/>
    <property type="match status" value="3"/>
</dbReference>
<dbReference type="InterPro" id="IPR011990">
    <property type="entry name" value="TPR-like_helical_dom_sf"/>
</dbReference>
<organism evidence="3 4">
    <name type="scientific">Vitis vinifera</name>
    <name type="common">Grape</name>
    <dbReference type="NCBI Taxonomy" id="29760"/>
    <lineage>
        <taxon>Eukaryota</taxon>
        <taxon>Viridiplantae</taxon>
        <taxon>Streptophyta</taxon>
        <taxon>Embryophyta</taxon>
        <taxon>Tracheophyta</taxon>
        <taxon>Spermatophyta</taxon>
        <taxon>Magnoliopsida</taxon>
        <taxon>eudicotyledons</taxon>
        <taxon>Gunneridae</taxon>
        <taxon>Pentapetalae</taxon>
        <taxon>rosids</taxon>
        <taxon>Vitales</taxon>
        <taxon>Vitaceae</taxon>
        <taxon>Viteae</taxon>
        <taxon>Vitis</taxon>
    </lineage>
</organism>
<comment type="caution">
    <text evidence="3">The sequence shown here is derived from an EMBL/GenBank/DDBJ whole genome shotgun (WGS) entry which is preliminary data.</text>
</comment>
<feature type="repeat" description="PPR" evidence="2">
    <location>
        <begin position="147"/>
        <end position="181"/>
    </location>
</feature>